<dbReference type="EnsemblPlants" id="Bo5g017190.1">
    <property type="protein sequence ID" value="Bo5g017190.1"/>
    <property type="gene ID" value="Bo5g017190"/>
</dbReference>
<keyword evidence="1" id="KW-0812">Transmembrane</keyword>
<sequence>MWLGKSVLFRALASLKKQLESLFVSSLIRKKQSTHNSLYITVYIVLTSIIKNISYPRFVVVYLSPLLINL</sequence>
<reference evidence="2 3" key="1">
    <citation type="journal article" date="2014" name="Genome Biol.">
        <title>Transcriptome and methylome profiling reveals relics of genome dominance in the mesopolyploid Brassica oleracea.</title>
        <authorList>
            <person name="Parkin I.A."/>
            <person name="Koh C."/>
            <person name="Tang H."/>
            <person name="Robinson S.J."/>
            <person name="Kagale S."/>
            <person name="Clarke W.E."/>
            <person name="Town C.D."/>
            <person name="Nixon J."/>
            <person name="Krishnakumar V."/>
            <person name="Bidwell S.L."/>
            <person name="Denoeud F."/>
            <person name="Belcram H."/>
            <person name="Links M.G."/>
            <person name="Just J."/>
            <person name="Clarke C."/>
            <person name="Bender T."/>
            <person name="Huebert T."/>
            <person name="Mason A.S."/>
            <person name="Pires J.C."/>
            <person name="Barker G."/>
            <person name="Moore J."/>
            <person name="Walley P.G."/>
            <person name="Manoli S."/>
            <person name="Batley J."/>
            <person name="Edwards D."/>
            <person name="Nelson M.N."/>
            <person name="Wang X."/>
            <person name="Paterson A.H."/>
            <person name="King G."/>
            <person name="Bancroft I."/>
            <person name="Chalhoub B."/>
            <person name="Sharpe A.G."/>
        </authorList>
    </citation>
    <scope>NUCLEOTIDE SEQUENCE</scope>
    <source>
        <strain evidence="2 3">cv. TO1000</strain>
    </source>
</reference>
<keyword evidence="1" id="KW-0472">Membrane</keyword>
<name>A0A0D3C9Q5_BRAOL</name>
<evidence type="ECO:0000256" key="1">
    <source>
        <dbReference type="SAM" id="Phobius"/>
    </source>
</evidence>
<dbReference type="HOGENOM" id="CLU_2765283_0_0_1"/>
<keyword evidence="1" id="KW-1133">Transmembrane helix</keyword>
<organism evidence="2 3">
    <name type="scientific">Brassica oleracea var. oleracea</name>
    <dbReference type="NCBI Taxonomy" id="109376"/>
    <lineage>
        <taxon>Eukaryota</taxon>
        <taxon>Viridiplantae</taxon>
        <taxon>Streptophyta</taxon>
        <taxon>Embryophyta</taxon>
        <taxon>Tracheophyta</taxon>
        <taxon>Spermatophyta</taxon>
        <taxon>Magnoliopsida</taxon>
        <taxon>eudicotyledons</taxon>
        <taxon>Gunneridae</taxon>
        <taxon>Pentapetalae</taxon>
        <taxon>rosids</taxon>
        <taxon>malvids</taxon>
        <taxon>Brassicales</taxon>
        <taxon>Brassicaceae</taxon>
        <taxon>Brassiceae</taxon>
        <taxon>Brassica</taxon>
    </lineage>
</organism>
<protein>
    <submittedName>
        <fullName evidence="2">Uncharacterized protein</fullName>
    </submittedName>
</protein>
<dbReference type="Gramene" id="Bo5g017190.1">
    <property type="protein sequence ID" value="Bo5g017190.1"/>
    <property type="gene ID" value="Bo5g017190"/>
</dbReference>
<keyword evidence="3" id="KW-1185">Reference proteome</keyword>
<dbReference type="AlphaFoldDB" id="A0A0D3C9Q5"/>
<proteinExistence type="predicted"/>
<dbReference type="Proteomes" id="UP000032141">
    <property type="component" value="Chromosome C5"/>
</dbReference>
<feature type="transmembrane region" description="Helical" evidence="1">
    <location>
        <begin position="37"/>
        <end position="55"/>
    </location>
</feature>
<evidence type="ECO:0000313" key="2">
    <source>
        <dbReference type="EnsemblPlants" id="Bo5g017190.1"/>
    </source>
</evidence>
<evidence type="ECO:0000313" key="3">
    <source>
        <dbReference type="Proteomes" id="UP000032141"/>
    </source>
</evidence>
<accession>A0A0D3C9Q5</accession>
<reference evidence="2" key="2">
    <citation type="submission" date="2015-03" db="UniProtKB">
        <authorList>
            <consortium name="EnsemblPlants"/>
        </authorList>
    </citation>
    <scope>IDENTIFICATION</scope>
</reference>